<dbReference type="EMBL" id="DF143017">
    <property type="protein sequence ID" value="GAA50147.1"/>
    <property type="molecule type" value="Genomic_DNA"/>
</dbReference>
<sequence length="159" mass="17600">MVYYGAFVLSVKLSEFDRIALRTACSQTNVNICNPQEQTTTEIDGIALDFTETSSGHSQEHTTSPTQKTNESSRCKQEFSEVVKPAEANVRSLVPGVVKTAECPCTYGDIKSVLSALKKAQRMLEQLHVDLKQASELQEHAANLVNSVSRILHDVRFPM</sequence>
<keyword evidence="3" id="KW-1185">Reference proteome</keyword>
<evidence type="ECO:0000313" key="2">
    <source>
        <dbReference type="EMBL" id="GAA50147.1"/>
    </source>
</evidence>
<accession>G7YB13</accession>
<reference evidence="2" key="1">
    <citation type="journal article" date="2011" name="Genome Biol.">
        <title>The draft genome of the carcinogenic human liver fluke Clonorchis sinensis.</title>
        <authorList>
            <person name="Wang X."/>
            <person name="Chen W."/>
            <person name="Huang Y."/>
            <person name="Sun J."/>
            <person name="Men J."/>
            <person name="Liu H."/>
            <person name="Luo F."/>
            <person name="Guo L."/>
            <person name="Lv X."/>
            <person name="Deng C."/>
            <person name="Zhou C."/>
            <person name="Fan Y."/>
            <person name="Li X."/>
            <person name="Huang L."/>
            <person name="Hu Y."/>
            <person name="Liang C."/>
            <person name="Hu X."/>
            <person name="Xu J."/>
            <person name="Yu X."/>
        </authorList>
    </citation>
    <scope>NUCLEOTIDE SEQUENCE [LARGE SCALE GENOMIC DNA]</scope>
    <source>
        <strain evidence="2">Henan</strain>
    </source>
</reference>
<evidence type="ECO:0000256" key="1">
    <source>
        <dbReference type="SAM" id="MobiDB-lite"/>
    </source>
</evidence>
<dbReference type="AlphaFoldDB" id="G7YB13"/>
<protein>
    <submittedName>
        <fullName evidence="2">Uncharacterized protein</fullName>
    </submittedName>
</protein>
<proteinExistence type="predicted"/>
<name>G7YB13_CLOSI</name>
<feature type="compositionally biased region" description="Polar residues" evidence="1">
    <location>
        <begin position="53"/>
        <end position="70"/>
    </location>
</feature>
<feature type="region of interest" description="Disordered" evidence="1">
    <location>
        <begin position="53"/>
        <end position="73"/>
    </location>
</feature>
<gene>
    <name evidence="2" type="ORF">CLF_104124</name>
</gene>
<evidence type="ECO:0000313" key="3">
    <source>
        <dbReference type="Proteomes" id="UP000008909"/>
    </source>
</evidence>
<organism evidence="2 3">
    <name type="scientific">Clonorchis sinensis</name>
    <name type="common">Chinese liver fluke</name>
    <dbReference type="NCBI Taxonomy" id="79923"/>
    <lineage>
        <taxon>Eukaryota</taxon>
        <taxon>Metazoa</taxon>
        <taxon>Spiralia</taxon>
        <taxon>Lophotrochozoa</taxon>
        <taxon>Platyhelminthes</taxon>
        <taxon>Trematoda</taxon>
        <taxon>Digenea</taxon>
        <taxon>Opisthorchiida</taxon>
        <taxon>Opisthorchiata</taxon>
        <taxon>Opisthorchiidae</taxon>
        <taxon>Clonorchis</taxon>
    </lineage>
</organism>
<reference key="2">
    <citation type="submission" date="2011-10" db="EMBL/GenBank/DDBJ databases">
        <title>The genome and transcriptome sequence of Clonorchis sinensis provide insights into the carcinogenic liver fluke.</title>
        <authorList>
            <person name="Wang X."/>
            <person name="Huang Y."/>
            <person name="Chen W."/>
            <person name="Liu H."/>
            <person name="Guo L."/>
            <person name="Chen Y."/>
            <person name="Luo F."/>
            <person name="Zhou W."/>
            <person name="Sun J."/>
            <person name="Mao Q."/>
            <person name="Liang P."/>
            <person name="Zhou C."/>
            <person name="Tian Y."/>
            <person name="Men J."/>
            <person name="Lv X."/>
            <person name="Huang L."/>
            <person name="Zhou J."/>
            <person name="Hu Y."/>
            <person name="Li R."/>
            <person name="Zhang F."/>
            <person name="Lei H."/>
            <person name="Li X."/>
            <person name="Hu X."/>
            <person name="Liang C."/>
            <person name="Xu J."/>
            <person name="Wu Z."/>
            <person name="Yu X."/>
        </authorList>
    </citation>
    <scope>NUCLEOTIDE SEQUENCE</scope>
    <source>
        <strain>Henan</strain>
    </source>
</reference>
<dbReference type="Proteomes" id="UP000008909">
    <property type="component" value="Unassembled WGS sequence"/>
</dbReference>